<sequence>MGEATEPTEQHRWLQALEGDWTWESWSIPEDPKCRWSGAETVSRYGDLWTVFEGKAQTPEGTDASSLRITLGYDPDKAKFVGSFISTMMASFWAYEGTLDPDGRILRLKARGPRFDGKPGEADYEDLIEVVSPDERYLRGTMQADDGTWTEFMVTRYRRKGAAG</sequence>
<name>A0A7W6NPF9_9CAUL</name>
<protein>
    <recommendedName>
        <fullName evidence="3">DUF1579 domain-containing protein</fullName>
    </recommendedName>
</protein>
<dbReference type="InterPro" id="IPR011473">
    <property type="entry name" value="DUF1579"/>
</dbReference>
<reference evidence="1 2" key="1">
    <citation type="submission" date="2020-08" db="EMBL/GenBank/DDBJ databases">
        <title>Genomic Encyclopedia of Type Strains, Phase IV (KMG-IV): sequencing the most valuable type-strain genomes for metagenomic binning, comparative biology and taxonomic classification.</title>
        <authorList>
            <person name="Goeker M."/>
        </authorList>
    </citation>
    <scope>NUCLEOTIDE SEQUENCE [LARGE SCALE GENOMIC DNA]</scope>
    <source>
        <strain evidence="1 2">DSM 23960</strain>
    </source>
</reference>
<evidence type="ECO:0000313" key="1">
    <source>
        <dbReference type="EMBL" id="MBB4082112.1"/>
    </source>
</evidence>
<dbReference type="Proteomes" id="UP000529946">
    <property type="component" value="Unassembled WGS sequence"/>
</dbReference>
<evidence type="ECO:0008006" key="3">
    <source>
        <dbReference type="Google" id="ProtNLM"/>
    </source>
</evidence>
<comment type="caution">
    <text evidence="1">The sequence shown here is derived from an EMBL/GenBank/DDBJ whole genome shotgun (WGS) entry which is preliminary data.</text>
</comment>
<dbReference type="Pfam" id="PF07617">
    <property type="entry name" value="DUF1579"/>
    <property type="match status" value="1"/>
</dbReference>
<dbReference type="AlphaFoldDB" id="A0A7W6NPF9"/>
<keyword evidence="2" id="KW-1185">Reference proteome</keyword>
<gene>
    <name evidence="1" type="ORF">GGR12_000951</name>
</gene>
<evidence type="ECO:0000313" key="2">
    <source>
        <dbReference type="Proteomes" id="UP000529946"/>
    </source>
</evidence>
<accession>A0A7W6NPF9</accession>
<proteinExistence type="predicted"/>
<dbReference type="RefSeq" id="WP_183203230.1">
    <property type="nucleotide sequence ID" value="NZ_BAAAER010000004.1"/>
</dbReference>
<organism evidence="1 2">
    <name type="scientific">Brevundimonas lenta</name>
    <dbReference type="NCBI Taxonomy" id="424796"/>
    <lineage>
        <taxon>Bacteria</taxon>
        <taxon>Pseudomonadati</taxon>
        <taxon>Pseudomonadota</taxon>
        <taxon>Alphaproteobacteria</taxon>
        <taxon>Caulobacterales</taxon>
        <taxon>Caulobacteraceae</taxon>
        <taxon>Brevundimonas</taxon>
    </lineage>
</organism>
<dbReference type="EMBL" id="JACIDM010000001">
    <property type="protein sequence ID" value="MBB4082112.1"/>
    <property type="molecule type" value="Genomic_DNA"/>
</dbReference>